<dbReference type="VEuPathDB" id="PlasmoDB:PRELSG_0901100"/>
<dbReference type="InterPro" id="IPR003117">
    <property type="entry name" value="cAMP_dep_PK_reg_su_I/II_a/b"/>
</dbReference>
<feature type="domain" description="RIIa" evidence="1">
    <location>
        <begin position="26"/>
        <end position="58"/>
    </location>
</feature>
<dbReference type="KEGG" id="prel:PRELSG_0901100"/>
<dbReference type="OrthoDB" id="252964at2759"/>
<name>A0A1J1H5S6_PLARL</name>
<dbReference type="Gene3D" id="1.20.890.10">
    <property type="entry name" value="cAMP-dependent protein kinase regulatory subunit, dimerization-anchoring domain"/>
    <property type="match status" value="1"/>
</dbReference>
<dbReference type="AlphaFoldDB" id="A0A1J1H5S6"/>
<dbReference type="RefSeq" id="XP_028532920.1">
    <property type="nucleotide sequence ID" value="XM_028676430.1"/>
</dbReference>
<dbReference type="SUPFAM" id="SSF47391">
    <property type="entry name" value="Dimerization-anchoring domain of cAMP-dependent PK regulatory subunit"/>
    <property type="match status" value="1"/>
</dbReference>
<protein>
    <recommendedName>
        <fullName evidence="1">RIIa domain-containing protein</fullName>
    </recommendedName>
</protein>
<gene>
    <name evidence="2" type="ORF">PRELSG_0901100</name>
</gene>
<evidence type="ECO:0000313" key="2">
    <source>
        <dbReference type="EMBL" id="CRG99915.1"/>
    </source>
</evidence>
<proteinExistence type="predicted"/>
<organism evidence="2 3">
    <name type="scientific">Plasmodium relictum</name>
    <dbReference type="NCBI Taxonomy" id="85471"/>
    <lineage>
        <taxon>Eukaryota</taxon>
        <taxon>Sar</taxon>
        <taxon>Alveolata</taxon>
        <taxon>Apicomplexa</taxon>
        <taxon>Aconoidasida</taxon>
        <taxon>Haemosporida</taxon>
        <taxon>Plasmodiidae</taxon>
        <taxon>Plasmodium</taxon>
        <taxon>Plasmodium (Haemamoeba)</taxon>
    </lineage>
</organism>
<evidence type="ECO:0000313" key="3">
    <source>
        <dbReference type="Proteomes" id="UP000220158"/>
    </source>
</evidence>
<reference evidence="2 3" key="1">
    <citation type="submission" date="2015-04" db="EMBL/GenBank/DDBJ databases">
        <authorList>
            <consortium name="Pathogen Informatics"/>
        </authorList>
    </citation>
    <scope>NUCLEOTIDE SEQUENCE [LARGE SCALE GENOMIC DNA]</scope>
    <source>
        <strain evidence="2 3">SGS1</strain>
    </source>
</reference>
<dbReference type="Proteomes" id="UP000220158">
    <property type="component" value="Chromosome 9"/>
</dbReference>
<dbReference type="GeneID" id="39736023"/>
<dbReference type="EMBL" id="LN835304">
    <property type="protein sequence ID" value="CRG99915.1"/>
    <property type="molecule type" value="Genomic_DNA"/>
</dbReference>
<evidence type="ECO:0000259" key="1">
    <source>
        <dbReference type="Pfam" id="PF02197"/>
    </source>
</evidence>
<sequence>MESKNEFEFKKVEHLNLECFKIPIFFEEILSEFIAQLIRSHPNNVYLFAFNYFDEKLKNCE</sequence>
<accession>A0A1J1H5S6</accession>
<keyword evidence="3" id="KW-1185">Reference proteome</keyword>
<dbReference type="Pfam" id="PF02197">
    <property type="entry name" value="RIIa"/>
    <property type="match status" value="1"/>
</dbReference>